<dbReference type="EMBL" id="ML208533">
    <property type="protein sequence ID" value="TFK63222.1"/>
    <property type="molecule type" value="Genomic_DNA"/>
</dbReference>
<protein>
    <submittedName>
        <fullName evidence="1">Uncharacterized protein</fullName>
    </submittedName>
</protein>
<accession>A0ACD3ACB2</accession>
<organism evidence="1 2">
    <name type="scientific">Pluteus cervinus</name>
    <dbReference type="NCBI Taxonomy" id="181527"/>
    <lineage>
        <taxon>Eukaryota</taxon>
        <taxon>Fungi</taxon>
        <taxon>Dikarya</taxon>
        <taxon>Basidiomycota</taxon>
        <taxon>Agaricomycotina</taxon>
        <taxon>Agaricomycetes</taxon>
        <taxon>Agaricomycetidae</taxon>
        <taxon>Agaricales</taxon>
        <taxon>Pluteineae</taxon>
        <taxon>Pluteaceae</taxon>
        <taxon>Pluteus</taxon>
    </lineage>
</organism>
<gene>
    <name evidence="1" type="ORF">BDN72DRAFT_331064</name>
</gene>
<dbReference type="Proteomes" id="UP000308600">
    <property type="component" value="Unassembled WGS sequence"/>
</dbReference>
<reference evidence="1 2" key="1">
    <citation type="journal article" date="2019" name="Nat. Ecol. Evol.">
        <title>Megaphylogeny resolves global patterns of mushroom evolution.</title>
        <authorList>
            <person name="Varga T."/>
            <person name="Krizsan K."/>
            <person name="Foldi C."/>
            <person name="Dima B."/>
            <person name="Sanchez-Garcia M."/>
            <person name="Sanchez-Ramirez S."/>
            <person name="Szollosi G.J."/>
            <person name="Szarkandi J.G."/>
            <person name="Papp V."/>
            <person name="Albert L."/>
            <person name="Andreopoulos W."/>
            <person name="Angelini C."/>
            <person name="Antonin V."/>
            <person name="Barry K.W."/>
            <person name="Bougher N.L."/>
            <person name="Buchanan P."/>
            <person name="Buyck B."/>
            <person name="Bense V."/>
            <person name="Catcheside P."/>
            <person name="Chovatia M."/>
            <person name="Cooper J."/>
            <person name="Damon W."/>
            <person name="Desjardin D."/>
            <person name="Finy P."/>
            <person name="Geml J."/>
            <person name="Haridas S."/>
            <person name="Hughes K."/>
            <person name="Justo A."/>
            <person name="Karasinski D."/>
            <person name="Kautmanova I."/>
            <person name="Kiss B."/>
            <person name="Kocsube S."/>
            <person name="Kotiranta H."/>
            <person name="LaButti K.M."/>
            <person name="Lechner B.E."/>
            <person name="Liimatainen K."/>
            <person name="Lipzen A."/>
            <person name="Lukacs Z."/>
            <person name="Mihaltcheva S."/>
            <person name="Morgado L.N."/>
            <person name="Niskanen T."/>
            <person name="Noordeloos M.E."/>
            <person name="Ohm R.A."/>
            <person name="Ortiz-Santana B."/>
            <person name="Ovrebo C."/>
            <person name="Racz N."/>
            <person name="Riley R."/>
            <person name="Savchenko A."/>
            <person name="Shiryaev A."/>
            <person name="Soop K."/>
            <person name="Spirin V."/>
            <person name="Szebenyi C."/>
            <person name="Tomsovsky M."/>
            <person name="Tulloss R.E."/>
            <person name="Uehling J."/>
            <person name="Grigoriev I.V."/>
            <person name="Vagvolgyi C."/>
            <person name="Papp T."/>
            <person name="Martin F.M."/>
            <person name="Miettinen O."/>
            <person name="Hibbett D.S."/>
            <person name="Nagy L.G."/>
        </authorList>
    </citation>
    <scope>NUCLEOTIDE SEQUENCE [LARGE SCALE GENOMIC DNA]</scope>
    <source>
        <strain evidence="1 2">NL-1719</strain>
    </source>
</reference>
<keyword evidence="2" id="KW-1185">Reference proteome</keyword>
<name>A0ACD3ACB2_9AGAR</name>
<evidence type="ECO:0000313" key="2">
    <source>
        <dbReference type="Proteomes" id="UP000308600"/>
    </source>
</evidence>
<evidence type="ECO:0000313" key="1">
    <source>
        <dbReference type="EMBL" id="TFK63222.1"/>
    </source>
</evidence>
<proteinExistence type="predicted"/>
<sequence length="297" mass="33997">MTGFSHKQTLHLSTPTPDDLAIILGLIPGPSIFVTEKWTNESERMDCLMSCMDRISDISRYKAASIFCEFGAKYLPLVVDRFIDGTFDLYPPTSMLLPMFKLHNPYSYMLYRLCGRPYYAKYIRSKHPTAARGKFLVGVLAERLTAAVKLCGPEMLRQATRHRPSFHEPLTRMLRLLLSTLIIHPRTRYQVPDDDVDHLLEFFEACERTRVEPLGQVSDRLGVSLLGLPNFLQVAPGLRRDVQGRDKCGMQGCDNTLDLKACARCQTIYYCCREHQKANWDSKDSFAHKTLCFPTVY</sequence>